<feature type="transmembrane region" description="Helical" evidence="1">
    <location>
        <begin position="104"/>
        <end position="122"/>
    </location>
</feature>
<feature type="transmembrane region" description="Helical" evidence="1">
    <location>
        <begin position="188"/>
        <end position="205"/>
    </location>
</feature>
<organism evidence="2 3">
    <name type="scientific">Yoonia phaeophyticola</name>
    <dbReference type="NCBI Taxonomy" id="3137369"/>
    <lineage>
        <taxon>Bacteria</taxon>
        <taxon>Pseudomonadati</taxon>
        <taxon>Pseudomonadota</taxon>
        <taxon>Alphaproteobacteria</taxon>
        <taxon>Rhodobacterales</taxon>
        <taxon>Paracoccaceae</taxon>
        <taxon>Yoonia</taxon>
    </lineage>
</organism>
<gene>
    <name evidence="2" type="ORF">AABB29_10085</name>
</gene>
<evidence type="ECO:0000313" key="2">
    <source>
        <dbReference type="EMBL" id="WZC47295.1"/>
    </source>
</evidence>
<keyword evidence="3" id="KW-1185">Reference proteome</keyword>
<keyword evidence="1" id="KW-0812">Transmembrane</keyword>
<feature type="transmembrane region" description="Helical" evidence="1">
    <location>
        <begin position="211"/>
        <end position="230"/>
    </location>
</feature>
<dbReference type="RefSeq" id="WP_341365416.1">
    <property type="nucleotide sequence ID" value="NZ_CP150951.2"/>
</dbReference>
<dbReference type="Proteomes" id="UP001440612">
    <property type="component" value="Chromosome"/>
</dbReference>
<feature type="transmembrane region" description="Helical" evidence="1">
    <location>
        <begin position="134"/>
        <end position="153"/>
    </location>
</feature>
<feature type="transmembrane region" description="Helical" evidence="1">
    <location>
        <begin position="80"/>
        <end position="98"/>
    </location>
</feature>
<feature type="transmembrane region" description="Helical" evidence="1">
    <location>
        <begin position="159"/>
        <end position="181"/>
    </location>
</feature>
<evidence type="ECO:0008006" key="4">
    <source>
        <dbReference type="Google" id="ProtNLM"/>
    </source>
</evidence>
<keyword evidence="1" id="KW-0472">Membrane</keyword>
<proteinExistence type="predicted"/>
<evidence type="ECO:0000256" key="1">
    <source>
        <dbReference type="SAM" id="Phobius"/>
    </source>
</evidence>
<reference evidence="3" key="1">
    <citation type="submission" date="2024-04" db="EMBL/GenBank/DDBJ databases">
        <title>Phylogenomic analyses of a clade within the roseobacter group suggest taxonomic reassignments of species of the genera Aestuariivita, Citreicella, Loktanella, Nautella, Pelagibaca, Ruegeria, Thalassobius, Thiobacimonas and Tropicibacter, and the proposal o.</title>
        <authorList>
            <person name="Jeon C.O."/>
        </authorList>
    </citation>
    <scope>NUCLEOTIDE SEQUENCE [LARGE SCALE GENOMIC DNA]</scope>
    <source>
        <strain evidence="3">BS5-3</strain>
    </source>
</reference>
<sequence>MNRQIWAQGILVLTIAFAASPFLTDGFGGFTKDQFPVQLDHWPAQPAGWAFSIWGVIYAWLIISAAFGVWRRANWEYWQVARPTLALSLGIGVFWIAAANAAPLVATGMILIMAIAAIYAMLRSGTHDPWTLSGPIGLYAGWLTAASGVAVAVDLSGYGILGGQTAALIALSLVLMVGLGIQALRPALYTYPAAIVWALIGVIAANFSAAHWPSAALAALGIIAFAYRTWALNRRDLAAPAII</sequence>
<protein>
    <recommendedName>
        <fullName evidence="4">Tryptophan-rich sensory protein</fullName>
    </recommendedName>
</protein>
<name>A0ABZ2V1Y9_9RHOB</name>
<feature type="transmembrane region" description="Helical" evidence="1">
    <location>
        <begin position="48"/>
        <end position="68"/>
    </location>
</feature>
<keyword evidence="1" id="KW-1133">Transmembrane helix</keyword>
<accession>A0ABZ2V1Y9</accession>
<dbReference type="EMBL" id="CP150951">
    <property type="protein sequence ID" value="WZC47295.1"/>
    <property type="molecule type" value="Genomic_DNA"/>
</dbReference>
<evidence type="ECO:0000313" key="3">
    <source>
        <dbReference type="Proteomes" id="UP001440612"/>
    </source>
</evidence>